<protein>
    <submittedName>
        <fullName evidence="1">Type II toxin-antitoxin system ParD family antitoxin</fullName>
    </submittedName>
</protein>
<dbReference type="Pfam" id="PF03693">
    <property type="entry name" value="ParD_antitoxin"/>
    <property type="match status" value="1"/>
</dbReference>
<evidence type="ECO:0000313" key="1">
    <source>
        <dbReference type="EMBL" id="MFG6202899.1"/>
    </source>
</evidence>
<dbReference type="Gene3D" id="6.10.10.120">
    <property type="entry name" value="Antitoxin ParD1-like"/>
    <property type="match status" value="1"/>
</dbReference>
<comment type="caution">
    <text evidence="1">The sequence shown here is derived from an EMBL/GenBank/DDBJ whole genome shotgun (WGS) entry which is preliminary data.</text>
</comment>
<name>A0ABW7D891_9PSED</name>
<dbReference type="InterPro" id="IPR038296">
    <property type="entry name" value="ParD_sf"/>
</dbReference>
<evidence type="ECO:0000313" key="2">
    <source>
        <dbReference type="Proteomes" id="UP001605918"/>
    </source>
</evidence>
<sequence length="117" mass="12876">MHFCARSLHGDCVWGIFGCAGFVRTGPSTCTQLPPIRLTIRKTSIGTEHREQRIQAQIDASDGCNDSECIQDSVGREQERNTALEAVRAALGKGEISGNLQPFDPKAFKNRMLNTLK</sequence>
<dbReference type="InterPro" id="IPR022789">
    <property type="entry name" value="ParD"/>
</dbReference>
<dbReference type="EMBL" id="JBIEIL010000001">
    <property type="protein sequence ID" value="MFG6202899.1"/>
    <property type="molecule type" value="Genomic_DNA"/>
</dbReference>
<organism evidence="1 2">
    <name type="scientific">Pseudomonas retamae</name>
    <dbReference type="NCBI Taxonomy" id="702110"/>
    <lineage>
        <taxon>Bacteria</taxon>
        <taxon>Pseudomonadati</taxon>
        <taxon>Pseudomonadota</taxon>
        <taxon>Gammaproteobacteria</taxon>
        <taxon>Pseudomonadales</taxon>
        <taxon>Pseudomonadaceae</taxon>
        <taxon>Pseudomonas</taxon>
    </lineage>
</organism>
<gene>
    <name evidence="1" type="ORF">ACGSLL_00925</name>
</gene>
<proteinExistence type="predicted"/>
<dbReference type="Proteomes" id="UP001605918">
    <property type="component" value="Unassembled WGS sequence"/>
</dbReference>
<accession>A0ABW7D891</accession>
<dbReference type="RefSeq" id="WP_394503063.1">
    <property type="nucleotide sequence ID" value="NZ_JBIEIL010000001.1"/>
</dbReference>
<reference evidence="1 2" key="1">
    <citation type="submission" date="2024-10" db="EMBL/GenBank/DDBJ databases">
        <title>Whole genome of Pseudomonas sp Strain RB5.</title>
        <authorList>
            <person name="Selami N."/>
        </authorList>
    </citation>
    <scope>NUCLEOTIDE SEQUENCE [LARGE SCALE GENOMIC DNA]</scope>
    <source>
        <strain evidence="1 2">RB5</strain>
    </source>
</reference>
<keyword evidence="2" id="KW-1185">Reference proteome</keyword>